<dbReference type="Proteomes" id="UP000037751">
    <property type="component" value="Unassembled WGS sequence"/>
</dbReference>
<dbReference type="EMBL" id="LGAV01000001">
    <property type="protein sequence ID" value="KOS16576.1"/>
    <property type="molecule type" value="Genomic_DNA"/>
</dbReference>
<name>A0A0M8MPE5_9BASI</name>
<dbReference type="GO" id="GO:0016301">
    <property type="term" value="F:kinase activity"/>
    <property type="evidence" value="ECO:0007669"/>
    <property type="project" value="UniProtKB-KW"/>
</dbReference>
<evidence type="ECO:0000313" key="3">
    <source>
        <dbReference type="Proteomes" id="UP000037751"/>
    </source>
</evidence>
<dbReference type="AlphaFoldDB" id="A0A0M8MPE5"/>
<keyword evidence="1" id="KW-1133">Transmembrane helix</keyword>
<dbReference type="OrthoDB" id="15595at2759"/>
<dbReference type="GeneID" id="28729477"/>
<accession>A0A0M8MPE5</accession>
<dbReference type="PANTHER" id="PTHR28297">
    <property type="entry name" value="FUNGAL PROTEIN"/>
    <property type="match status" value="1"/>
</dbReference>
<keyword evidence="1" id="KW-0472">Membrane</keyword>
<protein>
    <submittedName>
        <fullName evidence="2">Serine threonine protein kinase</fullName>
    </submittedName>
</protein>
<organism evidence="2 3">
    <name type="scientific">Malassezia pachydermatis</name>
    <dbReference type="NCBI Taxonomy" id="77020"/>
    <lineage>
        <taxon>Eukaryota</taxon>
        <taxon>Fungi</taxon>
        <taxon>Dikarya</taxon>
        <taxon>Basidiomycota</taxon>
        <taxon>Ustilaginomycotina</taxon>
        <taxon>Malasseziomycetes</taxon>
        <taxon>Malasseziales</taxon>
        <taxon>Malasseziaceae</taxon>
        <taxon>Malassezia</taxon>
    </lineage>
</organism>
<feature type="transmembrane region" description="Helical" evidence="1">
    <location>
        <begin position="143"/>
        <end position="165"/>
    </location>
</feature>
<evidence type="ECO:0000313" key="2">
    <source>
        <dbReference type="EMBL" id="KOS16576.1"/>
    </source>
</evidence>
<sequence length="242" mass="27861">MYRTPGPRPIRVWPFQDNTIAGDMGVTVIIQQIVTYVITSTLCNWDLRHGTKSLTRPWPPMMHFPSTCRPEGSWLGVKMPADVAQRGRPLYMGNAEDKSRFVQFCLWFLRAMSTGSERNVIFARHITFRQRIERLLWSALQGLWWAVITFWWFWPISIAIVAPIFEHQDMRGGWAPPLIKLVYGGVLGLLTNPLIALFQVGAESQVRHFYPDHALWKEQQEQEELSLPTLPVQTATSATVKE</sequence>
<gene>
    <name evidence="2" type="ORF">Malapachy_3123</name>
</gene>
<dbReference type="RefSeq" id="XP_017994208.1">
    <property type="nucleotide sequence ID" value="XM_018137601.1"/>
</dbReference>
<dbReference type="VEuPathDB" id="FungiDB:Malapachy_3123"/>
<dbReference type="Pfam" id="PF10445">
    <property type="entry name" value="DUF2456"/>
    <property type="match status" value="1"/>
</dbReference>
<dbReference type="InterPro" id="IPR018852">
    <property type="entry name" value="DUF2456"/>
</dbReference>
<keyword evidence="1" id="KW-0812">Transmembrane</keyword>
<feature type="transmembrane region" description="Helical" evidence="1">
    <location>
        <begin position="177"/>
        <end position="198"/>
    </location>
</feature>
<keyword evidence="2" id="KW-0418">Kinase</keyword>
<dbReference type="STRING" id="77020.A0A0M8MPE5"/>
<dbReference type="PANTHER" id="PTHR28297:SF1">
    <property type="entry name" value="FUNGAL PROTEIN"/>
    <property type="match status" value="1"/>
</dbReference>
<evidence type="ECO:0000256" key="1">
    <source>
        <dbReference type="SAM" id="Phobius"/>
    </source>
</evidence>
<reference evidence="2 3" key="1">
    <citation type="submission" date="2015-07" db="EMBL/GenBank/DDBJ databases">
        <title>Draft Genome Sequence of Malassezia furfur CBS1878 and Malassezia pachydermatis CBS1879.</title>
        <authorList>
            <person name="Triana S."/>
            <person name="Ohm R."/>
            <person name="Gonzalez A."/>
            <person name="DeCock H."/>
            <person name="Restrepo S."/>
            <person name="Celis A."/>
        </authorList>
    </citation>
    <scope>NUCLEOTIDE SEQUENCE [LARGE SCALE GENOMIC DNA]</scope>
    <source>
        <strain evidence="2 3">CBS 1879</strain>
    </source>
</reference>
<proteinExistence type="predicted"/>
<keyword evidence="2" id="KW-0808">Transferase</keyword>
<comment type="caution">
    <text evidence="2">The sequence shown here is derived from an EMBL/GenBank/DDBJ whole genome shotgun (WGS) entry which is preliminary data.</text>
</comment>
<keyword evidence="3" id="KW-1185">Reference proteome</keyword>